<dbReference type="PANTHER" id="PTHR12151">
    <property type="entry name" value="ELECTRON TRANSPORT PROTIN SCO1/SENC FAMILY MEMBER"/>
    <property type="match status" value="1"/>
</dbReference>
<dbReference type="AlphaFoldDB" id="A0A1D8K4W4"/>
<dbReference type="RefSeq" id="WP_070071601.1">
    <property type="nucleotide sequence ID" value="NZ_CP017448.1"/>
</dbReference>
<dbReference type="InterPro" id="IPR003782">
    <property type="entry name" value="SCO1/SenC"/>
</dbReference>
<dbReference type="InterPro" id="IPR036249">
    <property type="entry name" value="Thioredoxin-like_sf"/>
</dbReference>
<feature type="disulfide bond" description="Redox-active" evidence="4">
    <location>
        <begin position="91"/>
        <end position="95"/>
    </location>
</feature>
<feature type="domain" description="Thioredoxin" evidence="6">
    <location>
        <begin position="36"/>
        <end position="254"/>
    </location>
</feature>
<keyword evidence="8" id="KW-1185">Reference proteome</keyword>
<evidence type="ECO:0000259" key="6">
    <source>
        <dbReference type="PROSITE" id="PS51352"/>
    </source>
</evidence>
<dbReference type="InterPro" id="IPR013766">
    <property type="entry name" value="Thioredoxin_domain"/>
</dbReference>
<keyword evidence="5" id="KW-1133">Transmembrane helix</keyword>
<feature type="binding site" evidence="3">
    <location>
        <position position="95"/>
    </location>
    <ligand>
        <name>Cu cation</name>
        <dbReference type="ChEBI" id="CHEBI:23378"/>
    </ligand>
</feature>
<gene>
    <name evidence="7" type="ORF">BJI67_01985</name>
</gene>
<evidence type="ECO:0000313" key="7">
    <source>
        <dbReference type="EMBL" id="AOV16003.1"/>
    </source>
</evidence>
<organism evidence="7 8">
    <name type="scientific">Acidihalobacter aeolianus</name>
    <dbReference type="NCBI Taxonomy" id="2792603"/>
    <lineage>
        <taxon>Bacteria</taxon>
        <taxon>Pseudomonadati</taxon>
        <taxon>Pseudomonadota</taxon>
        <taxon>Gammaproteobacteria</taxon>
        <taxon>Chromatiales</taxon>
        <taxon>Ectothiorhodospiraceae</taxon>
        <taxon>Acidihalobacter</taxon>
    </lineage>
</organism>
<dbReference type="GO" id="GO:0046872">
    <property type="term" value="F:metal ion binding"/>
    <property type="evidence" value="ECO:0007669"/>
    <property type="project" value="UniProtKB-KW"/>
</dbReference>
<keyword evidence="5" id="KW-0812">Transmembrane</keyword>
<dbReference type="PANTHER" id="PTHR12151:SF25">
    <property type="entry name" value="LINALOOL DEHYDRATASE_ISOMERASE DOMAIN-CONTAINING PROTEIN"/>
    <property type="match status" value="1"/>
</dbReference>
<evidence type="ECO:0000256" key="1">
    <source>
        <dbReference type="ARBA" id="ARBA00010996"/>
    </source>
</evidence>
<evidence type="ECO:0000256" key="3">
    <source>
        <dbReference type="PIRSR" id="PIRSR603782-1"/>
    </source>
</evidence>
<dbReference type="Proteomes" id="UP000095342">
    <property type="component" value="Chromosome"/>
</dbReference>
<reference evidence="7 8" key="1">
    <citation type="submission" date="2016-09" db="EMBL/GenBank/DDBJ databases">
        <title>Acidihalobacter prosperus V6 (DSM14174).</title>
        <authorList>
            <person name="Khaleque H.N."/>
            <person name="Ramsay J.P."/>
            <person name="Murphy R.J.T."/>
            <person name="Kaksonen A.H."/>
            <person name="Boxall N.J."/>
            <person name="Watkin E.L.J."/>
        </authorList>
    </citation>
    <scope>NUCLEOTIDE SEQUENCE [LARGE SCALE GENOMIC DNA]</scope>
    <source>
        <strain evidence="7 8">V6</strain>
    </source>
</reference>
<keyword evidence="2 3" id="KW-0186">Copper</keyword>
<name>A0A1D8K4W4_9GAMM</name>
<proteinExistence type="inferred from homology"/>
<dbReference type="CDD" id="cd02968">
    <property type="entry name" value="SCO"/>
    <property type="match status" value="1"/>
</dbReference>
<dbReference type="PROSITE" id="PS51352">
    <property type="entry name" value="THIOREDOXIN_2"/>
    <property type="match status" value="1"/>
</dbReference>
<keyword evidence="4" id="KW-1015">Disulfide bond</keyword>
<dbReference type="KEGG" id="aaeo:BJI67_01985"/>
<sequence length="258" mass="28511">MGLEQFKRNRTPLAGVALGTVIGLLVAYAMAVILPWRAPPQRPDFAAAGDAPKRMFKSPHFVGFVNQLGNRVGSQDFSGKVVVVTFMYPFCTRGCPIIASHIVNLERLLRERDLQGKVRFLSFNVDPSDSTPRLMSQFMSQYGADPADEMWQFLMASPKQTDEVVKQGYHASFEKIPTTKLEGIFKRQRSSGAYTYVAEMSNPLATANRPDYTVLHTTSAIIVGPKGVVRYVLSKADTISVAAVLNDIIRVLRTGKPV</sequence>
<evidence type="ECO:0000313" key="8">
    <source>
        <dbReference type="Proteomes" id="UP000095342"/>
    </source>
</evidence>
<dbReference type="Pfam" id="PF02630">
    <property type="entry name" value="SCO1-SenC"/>
    <property type="match status" value="1"/>
</dbReference>
<dbReference type="Gene3D" id="3.40.30.10">
    <property type="entry name" value="Glutaredoxin"/>
    <property type="match status" value="1"/>
</dbReference>
<comment type="similarity">
    <text evidence="1">Belongs to the SCO1/2 family.</text>
</comment>
<protein>
    <recommendedName>
        <fullName evidence="6">Thioredoxin domain-containing protein</fullName>
    </recommendedName>
</protein>
<feature type="transmembrane region" description="Helical" evidence="5">
    <location>
        <begin position="12"/>
        <end position="36"/>
    </location>
</feature>
<evidence type="ECO:0000256" key="2">
    <source>
        <dbReference type="ARBA" id="ARBA00023008"/>
    </source>
</evidence>
<accession>A0A1D8K4W4</accession>
<dbReference type="SUPFAM" id="SSF52833">
    <property type="entry name" value="Thioredoxin-like"/>
    <property type="match status" value="1"/>
</dbReference>
<keyword evidence="5" id="KW-0472">Membrane</keyword>
<evidence type="ECO:0000256" key="5">
    <source>
        <dbReference type="SAM" id="Phobius"/>
    </source>
</evidence>
<keyword evidence="3" id="KW-0479">Metal-binding</keyword>
<dbReference type="EMBL" id="CP017448">
    <property type="protein sequence ID" value="AOV16003.1"/>
    <property type="molecule type" value="Genomic_DNA"/>
</dbReference>
<feature type="binding site" evidence="3">
    <location>
        <position position="91"/>
    </location>
    <ligand>
        <name>Cu cation</name>
        <dbReference type="ChEBI" id="CHEBI:23378"/>
    </ligand>
</feature>
<evidence type="ECO:0000256" key="4">
    <source>
        <dbReference type="PIRSR" id="PIRSR603782-2"/>
    </source>
</evidence>